<evidence type="ECO:0000259" key="1">
    <source>
        <dbReference type="Pfam" id="PF06985"/>
    </source>
</evidence>
<name>A0A6A6IPC6_9PLEO</name>
<protein>
    <submittedName>
        <fullName evidence="3">HET-domain-containing protein</fullName>
    </submittedName>
</protein>
<evidence type="ECO:0000259" key="2">
    <source>
        <dbReference type="Pfam" id="PF26640"/>
    </source>
</evidence>
<sequence>MRLINTRTGLFEEFIGSHIPKYAILSHTWEDEEVSLEDIHKAIHSRKKGFHKIITTCEMAARDGLQYAWVDTCCIDKSSSAELTEAINSMYRWYQQSDSCYAFLADLPASASLDEFLSTCRWFTRGWTLQELIAPKDVFFFDREWNYRGSKMSLAAQLSDITGVSKGLLRGEISLASFSIAQKLSWAAHRETTRVEDIAYCLLGIFDVNMPLLYGEEGSAFRRLQQEIMKSTADLSILAWRLPSTGQNTSSRVLTCVLADTPAAFSGCGTFEPLFHTELTEFSVTNIGVKTRAQVLRQIIPGTGARRYALPLNCFYFQGLPIRRRLAVRLKKVGPEIFLREDPWTLLEYTEELGPNVPLERYLLTEIPDRVRFPYARIVSMDALIPRMRLHALQISLPPDMEIRDAWPRRFDDEDQLFFTGNSRGDSAVLKLSTHFGFENGGTKWRFVSIFYAVGWSSHSAQFSLLDSQDFASKVGELQLGIADWDHDKEGILDQLTYHKIPRSSAVAFEIPKTSKSALVSLTRHLVSEPTMCANEFWRVEFSYQVHETSEMPPIEQDEWVLRET</sequence>
<proteinExistence type="predicted"/>
<dbReference type="OrthoDB" id="674604at2759"/>
<feature type="domain" description="Heterokaryon incompatibility" evidence="1">
    <location>
        <begin position="22"/>
        <end position="107"/>
    </location>
</feature>
<gene>
    <name evidence="3" type="ORF">BU26DRAFT_548485</name>
</gene>
<accession>A0A6A6IPC6</accession>
<keyword evidence="4" id="KW-1185">Reference proteome</keyword>
<evidence type="ECO:0000313" key="4">
    <source>
        <dbReference type="Proteomes" id="UP000800094"/>
    </source>
</evidence>
<dbReference type="PANTHER" id="PTHR10622">
    <property type="entry name" value="HET DOMAIN-CONTAINING PROTEIN"/>
    <property type="match status" value="1"/>
</dbReference>
<evidence type="ECO:0000313" key="3">
    <source>
        <dbReference type="EMBL" id="KAF2251652.1"/>
    </source>
</evidence>
<dbReference type="InterPro" id="IPR010730">
    <property type="entry name" value="HET"/>
</dbReference>
<dbReference type="Pfam" id="PF26640">
    <property type="entry name" value="DUF8212"/>
    <property type="match status" value="1"/>
</dbReference>
<feature type="domain" description="DUF8212" evidence="2">
    <location>
        <begin position="220"/>
        <end position="296"/>
    </location>
</feature>
<dbReference type="RefSeq" id="XP_033686656.1">
    <property type="nucleotide sequence ID" value="XM_033831944.1"/>
</dbReference>
<dbReference type="Pfam" id="PF06985">
    <property type="entry name" value="HET"/>
    <property type="match status" value="1"/>
</dbReference>
<dbReference type="PANTHER" id="PTHR10622:SF12">
    <property type="entry name" value="HET DOMAIN-CONTAINING PROTEIN"/>
    <property type="match status" value="1"/>
</dbReference>
<dbReference type="AlphaFoldDB" id="A0A6A6IPC6"/>
<dbReference type="Proteomes" id="UP000800094">
    <property type="component" value="Unassembled WGS sequence"/>
</dbReference>
<dbReference type="EMBL" id="ML987192">
    <property type="protein sequence ID" value="KAF2251652.1"/>
    <property type="molecule type" value="Genomic_DNA"/>
</dbReference>
<reference evidence="3" key="1">
    <citation type="journal article" date="2020" name="Stud. Mycol.">
        <title>101 Dothideomycetes genomes: a test case for predicting lifestyles and emergence of pathogens.</title>
        <authorList>
            <person name="Haridas S."/>
            <person name="Albert R."/>
            <person name="Binder M."/>
            <person name="Bloem J."/>
            <person name="Labutti K."/>
            <person name="Salamov A."/>
            <person name="Andreopoulos B."/>
            <person name="Baker S."/>
            <person name="Barry K."/>
            <person name="Bills G."/>
            <person name="Bluhm B."/>
            <person name="Cannon C."/>
            <person name="Castanera R."/>
            <person name="Culley D."/>
            <person name="Daum C."/>
            <person name="Ezra D."/>
            <person name="Gonzalez J."/>
            <person name="Henrissat B."/>
            <person name="Kuo A."/>
            <person name="Liang C."/>
            <person name="Lipzen A."/>
            <person name="Lutzoni F."/>
            <person name="Magnuson J."/>
            <person name="Mondo S."/>
            <person name="Nolan M."/>
            <person name="Ohm R."/>
            <person name="Pangilinan J."/>
            <person name="Park H.-J."/>
            <person name="Ramirez L."/>
            <person name="Alfaro M."/>
            <person name="Sun H."/>
            <person name="Tritt A."/>
            <person name="Yoshinaga Y."/>
            <person name="Zwiers L.-H."/>
            <person name="Turgeon B."/>
            <person name="Goodwin S."/>
            <person name="Spatafora J."/>
            <person name="Crous P."/>
            <person name="Grigoriev I."/>
        </authorList>
    </citation>
    <scope>NUCLEOTIDE SEQUENCE</scope>
    <source>
        <strain evidence="3">CBS 122368</strain>
    </source>
</reference>
<dbReference type="InterPro" id="IPR058525">
    <property type="entry name" value="DUF8212"/>
</dbReference>
<organism evidence="3 4">
    <name type="scientific">Trematosphaeria pertusa</name>
    <dbReference type="NCBI Taxonomy" id="390896"/>
    <lineage>
        <taxon>Eukaryota</taxon>
        <taxon>Fungi</taxon>
        <taxon>Dikarya</taxon>
        <taxon>Ascomycota</taxon>
        <taxon>Pezizomycotina</taxon>
        <taxon>Dothideomycetes</taxon>
        <taxon>Pleosporomycetidae</taxon>
        <taxon>Pleosporales</taxon>
        <taxon>Massarineae</taxon>
        <taxon>Trematosphaeriaceae</taxon>
        <taxon>Trematosphaeria</taxon>
    </lineage>
</organism>
<dbReference type="GeneID" id="54585274"/>